<evidence type="ECO:0000259" key="4">
    <source>
        <dbReference type="Pfam" id="PF00656"/>
    </source>
</evidence>
<dbReference type="InterPro" id="IPR050452">
    <property type="entry name" value="Metacaspase"/>
</dbReference>
<dbReference type="SUPFAM" id="SSF52129">
    <property type="entry name" value="Caspase-like"/>
    <property type="match status" value="1"/>
</dbReference>
<dbReference type="GO" id="GO:0006915">
    <property type="term" value="P:apoptotic process"/>
    <property type="evidence" value="ECO:0007669"/>
    <property type="project" value="UniProtKB-KW"/>
</dbReference>
<dbReference type="OrthoDB" id="3223806at2759"/>
<dbReference type="OMA" id="RRNIMIA"/>
<dbReference type="PANTHER" id="PTHR48104:SF30">
    <property type="entry name" value="METACASPASE-1"/>
    <property type="match status" value="1"/>
</dbReference>
<dbReference type="GeneID" id="19306257"/>
<gene>
    <name evidence="5" type="ORF">GLOTRDRAFT_44208</name>
</gene>
<keyword evidence="3" id="KW-0378">Hydrolase</keyword>
<dbReference type="Pfam" id="PF00656">
    <property type="entry name" value="Peptidase_C14"/>
    <property type="match status" value="1"/>
</dbReference>
<dbReference type="RefSeq" id="XP_007867223.1">
    <property type="nucleotide sequence ID" value="XM_007869032.1"/>
</dbReference>
<dbReference type="GO" id="GO:0004197">
    <property type="term" value="F:cysteine-type endopeptidase activity"/>
    <property type="evidence" value="ECO:0007669"/>
    <property type="project" value="InterPro"/>
</dbReference>
<evidence type="ECO:0000256" key="3">
    <source>
        <dbReference type="ARBA" id="ARBA00022807"/>
    </source>
</evidence>
<dbReference type="AlphaFoldDB" id="S7RMG5"/>
<protein>
    <submittedName>
        <fullName evidence="5">Peptidase C14</fullName>
    </submittedName>
</protein>
<dbReference type="EMBL" id="KB469304">
    <property type="protein sequence ID" value="EPQ53884.1"/>
    <property type="molecule type" value="Genomic_DNA"/>
</dbReference>
<organism evidence="5 6">
    <name type="scientific">Gloeophyllum trabeum (strain ATCC 11539 / FP-39264 / Madison 617)</name>
    <name type="common">Brown rot fungus</name>
    <dbReference type="NCBI Taxonomy" id="670483"/>
    <lineage>
        <taxon>Eukaryota</taxon>
        <taxon>Fungi</taxon>
        <taxon>Dikarya</taxon>
        <taxon>Basidiomycota</taxon>
        <taxon>Agaricomycotina</taxon>
        <taxon>Agaricomycetes</taxon>
        <taxon>Gloeophyllales</taxon>
        <taxon>Gloeophyllaceae</taxon>
        <taxon>Gloeophyllum</taxon>
    </lineage>
</organism>
<feature type="non-terminal residue" evidence="5">
    <location>
        <position position="1"/>
    </location>
</feature>
<keyword evidence="3" id="KW-0788">Thiol protease</keyword>
<dbReference type="InterPro" id="IPR011600">
    <property type="entry name" value="Pept_C14_caspase"/>
</dbReference>
<keyword evidence="2" id="KW-0053">Apoptosis</keyword>
<dbReference type="GO" id="GO:0005737">
    <property type="term" value="C:cytoplasm"/>
    <property type="evidence" value="ECO:0007669"/>
    <property type="project" value="TreeGrafter"/>
</dbReference>
<evidence type="ECO:0000256" key="2">
    <source>
        <dbReference type="ARBA" id="ARBA00022703"/>
    </source>
</evidence>
<evidence type="ECO:0000256" key="1">
    <source>
        <dbReference type="ARBA" id="ARBA00009005"/>
    </source>
</evidence>
<accession>S7RMG5</accession>
<evidence type="ECO:0000313" key="6">
    <source>
        <dbReference type="Proteomes" id="UP000030669"/>
    </source>
</evidence>
<keyword evidence="3" id="KW-0645">Protease</keyword>
<dbReference type="Proteomes" id="UP000030669">
    <property type="component" value="Unassembled WGS sequence"/>
</dbReference>
<sequence length="232" mass="25847">PDFRYSRCTGRKKALCIGIDYTGQPDIELRGCVNDAKNMFNFLQENYGFHKKDMVLLRDDAHYSRDIPTKENILNAMRWLVNDAQPNDSLFIHYSGHGEQTRDLEGDEVDGLDEAILPLDHQKAGMIIDDLMNEMMVRPLPRGCRLTAVFDSCHSGSMLDLPFQYNSGGGLKPSQVTPGFRKARSTPADVVSFSGCKDTETSAETCEEGLFVGAMSYVRAISLLAQMGHNEA</sequence>
<feature type="domain" description="Peptidase C14 caspase" evidence="4">
    <location>
        <begin position="11"/>
        <end position="214"/>
    </location>
</feature>
<comment type="similarity">
    <text evidence="1">Belongs to the peptidase C14B family.</text>
</comment>
<dbReference type="PANTHER" id="PTHR48104">
    <property type="entry name" value="METACASPASE-4"/>
    <property type="match status" value="1"/>
</dbReference>
<reference evidence="5 6" key="1">
    <citation type="journal article" date="2012" name="Science">
        <title>The Paleozoic origin of enzymatic lignin decomposition reconstructed from 31 fungal genomes.</title>
        <authorList>
            <person name="Floudas D."/>
            <person name="Binder M."/>
            <person name="Riley R."/>
            <person name="Barry K."/>
            <person name="Blanchette R.A."/>
            <person name="Henrissat B."/>
            <person name="Martinez A.T."/>
            <person name="Otillar R."/>
            <person name="Spatafora J.W."/>
            <person name="Yadav J.S."/>
            <person name="Aerts A."/>
            <person name="Benoit I."/>
            <person name="Boyd A."/>
            <person name="Carlson A."/>
            <person name="Copeland A."/>
            <person name="Coutinho P.M."/>
            <person name="de Vries R.P."/>
            <person name="Ferreira P."/>
            <person name="Findley K."/>
            <person name="Foster B."/>
            <person name="Gaskell J."/>
            <person name="Glotzer D."/>
            <person name="Gorecki P."/>
            <person name="Heitman J."/>
            <person name="Hesse C."/>
            <person name="Hori C."/>
            <person name="Igarashi K."/>
            <person name="Jurgens J.A."/>
            <person name="Kallen N."/>
            <person name="Kersten P."/>
            <person name="Kohler A."/>
            <person name="Kuees U."/>
            <person name="Kumar T.K.A."/>
            <person name="Kuo A."/>
            <person name="LaButti K."/>
            <person name="Larrondo L.F."/>
            <person name="Lindquist E."/>
            <person name="Ling A."/>
            <person name="Lombard V."/>
            <person name="Lucas S."/>
            <person name="Lundell T."/>
            <person name="Martin R."/>
            <person name="McLaughlin D.J."/>
            <person name="Morgenstern I."/>
            <person name="Morin E."/>
            <person name="Murat C."/>
            <person name="Nagy L.G."/>
            <person name="Nolan M."/>
            <person name="Ohm R.A."/>
            <person name="Patyshakuliyeva A."/>
            <person name="Rokas A."/>
            <person name="Ruiz-Duenas F.J."/>
            <person name="Sabat G."/>
            <person name="Salamov A."/>
            <person name="Samejima M."/>
            <person name="Schmutz J."/>
            <person name="Slot J.C."/>
            <person name="St John F."/>
            <person name="Stenlid J."/>
            <person name="Sun H."/>
            <person name="Sun S."/>
            <person name="Syed K."/>
            <person name="Tsang A."/>
            <person name="Wiebenga A."/>
            <person name="Young D."/>
            <person name="Pisabarro A."/>
            <person name="Eastwood D.C."/>
            <person name="Martin F."/>
            <person name="Cullen D."/>
            <person name="Grigoriev I.V."/>
            <person name="Hibbett D.S."/>
        </authorList>
    </citation>
    <scope>NUCLEOTIDE SEQUENCE [LARGE SCALE GENOMIC DNA]</scope>
    <source>
        <strain evidence="5 6">ATCC 11539</strain>
    </source>
</reference>
<dbReference type="Gene3D" id="3.40.50.12660">
    <property type="match status" value="1"/>
</dbReference>
<name>S7RMG5_GLOTA</name>
<dbReference type="GO" id="GO:0006508">
    <property type="term" value="P:proteolysis"/>
    <property type="evidence" value="ECO:0007669"/>
    <property type="project" value="InterPro"/>
</dbReference>
<keyword evidence="6" id="KW-1185">Reference proteome</keyword>
<dbReference type="HOGENOM" id="CLU_029389_3_2_1"/>
<proteinExistence type="inferred from homology"/>
<dbReference type="InterPro" id="IPR029030">
    <property type="entry name" value="Caspase-like_dom_sf"/>
</dbReference>
<dbReference type="eggNOG" id="KOG1546">
    <property type="taxonomic scope" value="Eukaryota"/>
</dbReference>
<dbReference type="KEGG" id="gtr:GLOTRDRAFT_44208"/>
<evidence type="ECO:0000313" key="5">
    <source>
        <dbReference type="EMBL" id="EPQ53884.1"/>
    </source>
</evidence>